<comment type="caution">
    <text evidence="1">The sequence shown here is derived from an EMBL/GenBank/DDBJ whole genome shotgun (WGS) entry which is preliminary data.</text>
</comment>
<gene>
    <name evidence="1" type="ORF">GMARGA_LOCUS40217</name>
</gene>
<sequence>EYDAFKESSEEEIFKIGQIALAKAQALLNNNVKYDENYDINWNDIEVKNSNLYNEPLSTMHDEPDIIIETSSK</sequence>
<name>A0ABN7XA93_GIGMA</name>
<evidence type="ECO:0000313" key="1">
    <source>
        <dbReference type="EMBL" id="CAG8850455.1"/>
    </source>
</evidence>
<evidence type="ECO:0000313" key="2">
    <source>
        <dbReference type="Proteomes" id="UP000789901"/>
    </source>
</evidence>
<organism evidence="1 2">
    <name type="scientific">Gigaspora margarita</name>
    <dbReference type="NCBI Taxonomy" id="4874"/>
    <lineage>
        <taxon>Eukaryota</taxon>
        <taxon>Fungi</taxon>
        <taxon>Fungi incertae sedis</taxon>
        <taxon>Mucoromycota</taxon>
        <taxon>Glomeromycotina</taxon>
        <taxon>Glomeromycetes</taxon>
        <taxon>Diversisporales</taxon>
        <taxon>Gigasporaceae</taxon>
        <taxon>Gigaspora</taxon>
    </lineage>
</organism>
<accession>A0ABN7XA93</accession>
<feature type="non-terminal residue" evidence="1">
    <location>
        <position position="1"/>
    </location>
</feature>
<reference evidence="1 2" key="1">
    <citation type="submission" date="2021-06" db="EMBL/GenBank/DDBJ databases">
        <authorList>
            <person name="Kallberg Y."/>
            <person name="Tangrot J."/>
            <person name="Rosling A."/>
        </authorList>
    </citation>
    <scope>NUCLEOTIDE SEQUENCE [LARGE SCALE GENOMIC DNA]</scope>
    <source>
        <strain evidence="1 2">120-4 pot B 10/14</strain>
    </source>
</reference>
<keyword evidence="2" id="KW-1185">Reference proteome</keyword>
<protein>
    <submittedName>
        <fullName evidence="1">16387_t:CDS:1</fullName>
    </submittedName>
</protein>
<dbReference type="EMBL" id="CAJVQB010101184">
    <property type="protein sequence ID" value="CAG8850455.1"/>
    <property type="molecule type" value="Genomic_DNA"/>
</dbReference>
<dbReference type="Proteomes" id="UP000789901">
    <property type="component" value="Unassembled WGS sequence"/>
</dbReference>
<proteinExistence type="predicted"/>